<evidence type="ECO:0000313" key="3">
    <source>
        <dbReference type="Proteomes" id="UP001175227"/>
    </source>
</evidence>
<protein>
    <submittedName>
        <fullName evidence="2">Uncharacterized protein</fullName>
    </submittedName>
</protein>
<feature type="compositionally biased region" description="Polar residues" evidence="1">
    <location>
        <begin position="256"/>
        <end position="276"/>
    </location>
</feature>
<dbReference type="Proteomes" id="UP001175227">
    <property type="component" value="Unassembled WGS sequence"/>
</dbReference>
<reference evidence="2" key="1">
    <citation type="submission" date="2023-06" db="EMBL/GenBank/DDBJ databases">
        <authorList>
            <consortium name="Lawrence Berkeley National Laboratory"/>
            <person name="Ahrendt S."/>
            <person name="Sahu N."/>
            <person name="Indic B."/>
            <person name="Wong-Bajracharya J."/>
            <person name="Merenyi Z."/>
            <person name="Ke H.-M."/>
            <person name="Monk M."/>
            <person name="Kocsube S."/>
            <person name="Drula E."/>
            <person name="Lipzen A."/>
            <person name="Balint B."/>
            <person name="Henrissat B."/>
            <person name="Andreopoulos B."/>
            <person name="Martin F.M."/>
            <person name="Harder C.B."/>
            <person name="Rigling D."/>
            <person name="Ford K.L."/>
            <person name="Foster G.D."/>
            <person name="Pangilinan J."/>
            <person name="Papanicolaou A."/>
            <person name="Barry K."/>
            <person name="LaButti K."/>
            <person name="Viragh M."/>
            <person name="Koriabine M."/>
            <person name="Yan M."/>
            <person name="Riley R."/>
            <person name="Champramary S."/>
            <person name="Plett K.L."/>
            <person name="Tsai I.J."/>
            <person name="Slot J."/>
            <person name="Sipos G."/>
            <person name="Plett J."/>
            <person name="Nagy L.G."/>
            <person name="Grigoriev I.V."/>
        </authorList>
    </citation>
    <scope>NUCLEOTIDE SEQUENCE</scope>
    <source>
        <strain evidence="2">ICMP 16352</strain>
    </source>
</reference>
<comment type="caution">
    <text evidence="2">The sequence shown here is derived from an EMBL/GenBank/DDBJ whole genome shotgun (WGS) entry which is preliminary data.</text>
</comment>
<organism evidence="2 3">
    <name type="scientific">Armillaria novae-zelandiae</name>
    <dbReference type="NCBI Taxonomy" id="153914"/>
    <lineage>
        <taxon>Eukaryota</taxon>
        <taxon>Fungi</taxon>
        <taxon>Dikarya</taxon>
        <taxon>Basidiomycota</taxon>
        <taxon>Agaricomycotina</taxon>
        <taxon>Agaricomycetes</taxon>
        <taxon>Agaricomycetidae</taxon>
        <taxon>Agaricales</taxon>
        <taxon>Marasmiineae</taxon>
        <taxon>Physalacriaceae</taxon>
        <taxon>Armillaria</taxon>
    </lineage>
</organism>
<name>A0AA39P0X0_9AGAR</name>
<evidence type="ECO:0000313" key="2">
    <source>
        <dbReference type="EMBL" id="KAK0475250.1"/>
    </source>
</evidence>
<sequence>MVQHVLSQSVDPLKIPARWSETTTRGCEDYLCCNNIASESVTGIKEWARELPGSFCIVTTSFFHPGSSIYWFSERHHRIMTSTIVLASCSPHGVVNAGDSTSYRVDAILFCPRVTSIYVNDYFAIRSSAAAVTACYSVFRCLHIPSLIIAAPTVPRDHQKIGKHVHWDDSVAVDEPTKVLALRRKHSATIPSSTAPTSLRRAPVPSTAFYRTSPAFSSQQPILSELPAANPSTTAATSVRHIRTPSVPVSNHILPTPSQEDISYNRTPLSSANIPSSHRRRANSLPTAHQTRPSPPHASTYPIAALPQPQIPPVTLHPFINQPHELPSQEPTKTSLAHVFLPFLRQSPPQQKLIPFSNHSPIPPPPQAFTPLWQTNPLYNSSPNACKRTPPPSPKLSIHRSLRLGACEPIYFFAPQRVHAHASVASEPASQPPLPRLFILVDTGSDRFNIEVVAQQGQGFVTVDNVLTRAQIVLRERLDPQALGGSFVEKCECGGYKEKRSSFTTLCVGMTVREDEEPIKWKMHLKKVDASTR</sequence>
<proteinExistence type="predicted"/>
<keyword evidence="3" id="KW-1185">Reference proteome</keyword>
<accession>A0AA39P0X0</accession>
<feature type="region of interest" description="Disordered" evidence="1">
    <location>
        <begin position="234"/>
        <end position="303"/>
    </location>
</feature>
<dbReference type="EMBL" id="JAUEPR010000024">
    <property type="protein sequence ID" value="KAK0475250.1"/>
    <property type="molecule type" value="Genomic_DNA"/>
</dbReference>
<gene>
    <name evidence="2" type="ORF">IW261DRAFT_1422563</name>
</gene>
<dbReference type="AlphaFoldDB" id="A0AA39P0X0"/>
<evidence type="ECO:0000256" key="1">
    <source>
        <dbReference type="SAM" id="MobiDB-lite"/>
    </source>
</evidence>